<feature type="compositionally biased region" description="Low complexity" evidence="1">
    <location>
        <begin position="18"/>
        <end position="40"/>
    </location>
</feature>
<organism evidence="2 3">
    <name type="scientific">Elsinoe australis</name>
    <dbReference type="NCBI Taxonomy" id="40998"/>
    <lineage>
        <taxon>Eukaryota</taxon>
        <taxon>Fungi</taxon>
        <taxon>Dikarya</taxon>
        <taxon>Ascomycota</taxon>
        <taxon>Pezizomycotina</taxon>
        <taxon>Dothideomycetes</taxon>
        <taxon>Dothideomycetidae</taxon>
        <taxon>Myriangiales</taxon>
        <taxon>Elsinoaceae</taxon>
        <taxon>Elsinoe</taxon>
    </lineage>
</organism>
<evidence type="ECO:0000256" key="1">
    <source>
        <dbReference type="SAM" id="MobiDB-lite"/>
    </source>
</evidence>
<gene>
    <name evidence="2" type="ORF">B9Z65_2921</name>
</gene>
<evidence type="ECO:0000313" key="2">
    <source>
        <dbReference type="EMBL" id="PSK51654.1"/>
    </source>
</evidence>
<name>A0A2P7ZTX8_9PEZI</name>
<proteinExistence type="predicted"/>
<reference evidence="2 3" key="1">
    <citation type="submission" date="2017-05" db="EMBL/GenBank/DDBJ databases">
        <title>Draft genome sequence of Elsinoe australis.</title>
        <authorList>
            <person name="Cheng Q."/>
        </authorList>
    </citation>
    <scope>NUCLEOTIDE SEQUENCE [LARGE SCALE GENOMIC DNA]</scope>
    <source>
        <strain evidence="2 3">NL1</strain>
    </source>
</reference>
<feature type="compositionally biased region" description="Basic and acidic residues" evidence="1">
    <location>
        <begin position="128"/>
        <end position="138"/>
    </location>
</feature>
<dbReference type="Proteomes" id="UP000243723">
    <property type="component" value="Unassembled WGS sequence"/>
</dbReference>
<dbReference type="OrthoDB" id="5427526at2759"/>
<accession>A0A2P7ZTX8</accession>
<feature type="region of interest" description="Disordered" evidence="1">
    <location>
        <begin position="105"/>
        <end position="170"/>
    </location>
</feature>
<keyword evidence="3" id="KW-1185">Reference proteome</keyword>
<protein>
    <submittedName>
        <fullName evidence="2">Uncharacterized protein</fullName>
    </submittedName>
</protein>
<feature type="compositionally biased region" description="Low complexity" evidence="1">
    <location>
        <begin position="48"/>
        <end position="62"/>
    </location>
</feature>
<feature type="compositionally biased region" description="Polar residues" evidence="1">
    <location>
        <begin position="68"/>
        <end position="80"/>
    </location>
</feature>
<evidence type="ECO:0000313" key="3">
    <source>
        <dbReference type="Proteomes" id="UP000243723"/>
    </source>
</evidence>
<dbReference type="AlphaFoldDB" id="A0A2P7ZTX8"/>
<dbReference type="EMBL" id="NHZQ01000121">
    <property type="protein sequence ID" value="PSK51654.1"/>
    <property type="molecule type" value="Genomic_DNA"/>
</dbReference>
<sequence>MESPPLTPLRQFTPSKPGSPSQQRRPHSQRSSSFSSTHSLSIDRRRSSYSNRRLSTSSRYSNGYDDVSSPTDQRNRSVSGMGTLADELDFADEEDWDQAESMLVEEEGTTPGRESTPFDLSEPAQPDGSRDSGVDVGHKTTPNKIKSPRRKPSSINFSRPTSSRISEPEPEAGFTIELEDAMKDISRLASSLSGSQADTTTRTLSALRDLSNQTTLETLTHRLTTSTNSTSSSLATQTKALQSATSSLFSPLTFAAPVTSDDLEELLVLTATLSRTLPLPDPLALQNIVKLNRDTSDLQSALSGLLDSLQMSKQLATNAGRALRVTTSMVEELRREQERAEEGRYWIESGGWDGKLASRWAAGECRQVIEGFETVAGEVRRGVEAAGA</sequence>
<feature type="region of interest" description="Disordered" evidence="1">
    <location>
        <begin position="1"/>
        <end position="92"/>
    </location>
</feature>
<comment type="caution">
    <text evidence="2">The sequence shown here is derived from an EMBL/GenBank/DDBJ whole genome shotgun (WGS) entry which is preliminary data.</text>
</comment>
<feature type="compositionally biased region" description="Polar residues" evidence="1">
    <location>
        <begin position="153"/>
        <end position="165"/>
    </location>
</feature>